<evidence type="ECO:0000259" key="1">
    <source>
        <dbReference type="Pfam" id="PF25942"/>
    </source>
</evidence>
<evidence type="ECO:0000313" key="2">
    <source>
        <dbReference type="EMBL" id="MFC5973203.1"/>
    </source>
</evidence>
<gene>
    <name evidence="2" type="ORF">ACFPYI_17865</name>
</gene>
<dbReference type="AlphaFoldDB" id="A0ABD5RRP9"/>
<feature type="domain" description="Ig-like" evidence="1">
    <location>
        <begin position="74"/>
        <end position="155"/>
    </location>
</feature>
<protein>
    <recommendedName>
        <fullName evidence="1">Ig-like domain-containing protein</fullName>
    </recommendedName>
</protein>
<dbReference type="PROSITE" id="PS51257">
    <property type="entry name" value="PROKAR_LIPOPROTEIN"/>
    <property type="match status" value="1"/>
</dbReference>
<dbReference type="EMBL" id="JBHSQH010000001">
    <property type="protein sequence ID" value="MFC5973203.1"/>
    <property type="molecule type" value="Genomic_DNA"/>
</dbReference>
<dbReference type="Pfam" id="PF25942">
    <property type="entry name" value="Ig_halo"/>
    <property type="match status" value="1"/>
</dbReference>
<proteinExistence type="predicted"/>
<dbReference type="Proteomes" id="UP001596099">
    <property type="component" value="Unassembled WGS sequence"/>
</dbReference>
<keyword evidence="3" id="KW-1185">Reference proteome</keyword>
<sequence>MAPTRRRYLLALSGTLVATAGCLGDGERSTANETATQVSERPTVERTTFDDWVAEAERSVDRDKAVRLSNRDETDHTVSVRVVRESDGAVVHEETYDLSAGTGRREVFNTDSLDGPGNVGYEVTATMGNQSASVWFETDECHGGGTVEVSDGELVAYSAIC</sequence>
<dbReference type="InterPro" id="IPR058929">
    <property type="entry name" value="Ig_halo"/>
</dbReference>
<comment type="caution">
    <text evidence="2">The sequence shown here is derived from an EMBL/GenBank/DDBJ whole genome shotgun (WGS) entry which is preliminary data.</text>
</comment>
<organism evidence="2 3">
    <name type="scientific">Halomarina salina</name>
    <dbReference type="NCBI Taxonomy" id="1872699"/>
    <lineage>
        <taxon>Archaea</taxon>
        <taxon>Methanobacteriati</taxon>
        <taxon>Methanobacteriota</taxon>
        <taxon>Stenosarchaea group</taxon>
        <taxon>Halobacteria</taxon>
        <taxon>Halobacteriales</taxon>
        <taxon>Natronomonadaceae</taxon>
        <taxon>Halomarina</taxon>
    </lineage>
</organism>
<reference evidence="2 3" key="1">
    <citation type="journal article" date="2019" name="Int. J. Syst. Evol. Microbiol.">
        <title>The Global Catalogue of Microorganisms (GCM) 10K type strain sequencing project: providing services to taxonomists for standard genome sequencing and annotation.</title>
        <authorList>
            <consortium name="The Broad Institute Genomics Platform"/>
            <consortium name="The Broad Institute Genome Sequencing Center for Infectious Disease"/>
            <person name="Wu L."/>
            <person name="Ma J."/>
        </authorList>
    </citation>
    <scope>NUCLEOTIDE SEQUENCE [LARGE SCALE GENOMIC DNA]</scope>
    <source>
        <strain evidence="2 3">CGMCC 1.12543</strain>
    </source>
</reference>
<accession>A0ABD5RRP9</accession>
<dbReference type="RefSeq" id="WP_247417468.1">
    <property type="nucleotide sequence ID" value="NZ_JALLGW010000001.1"/>
</dbReference>
<name>A0ABD5RRP9_9EURY</name>
<evidence type="ECO:0000313" key="3">
    <source>
        <dbReference type="Proteomes" id="UP001596099"/>
    </source>
</evidence>